<gene>
    <name evidence="2" type="ORF">NCTC10119_00053</name>
</gene>
<comment type="similarity">
    <text evidence="1">Belongs to the MG439/MG440 family.</text>
</comment>
<dbReference type="Proteomes" id="UP000289557">
    <property type="component" value="Chromosome"/>
</dbReference>
<protein>
    <submittedName>
        <fullName evidence="2">Lipoprotein</fullName>
    </submittedName>
</protein>
<accession>A0AB38W5M4</accession>
<dbReference type="Pfam" id="PF00938">
    <property type="entry name" value="Lipoprotein_3"/>
    <property type="match status" value="1"/>
</dbReference>
<evidence type="ECO:0000313" key="3">
    <source>
        <dbReference type="Proteomes" id="UP000289557"/>
    </source>
</evidence>
<dbReference type="InterPro" id="IPR001595">
    <property type="entry name" value="Lipoprotein_3"/>
</dbReference>
<evidence type="ECO:0000313" key="2">
    <source>
        <dbReference type="EMBL" id="VEU56801.1"/>
    </source>
</evidence>
<proteinExistence type="inferred from homology"/>
<organism evidence="2 3">
    <name type="scientific">Mycoplasmoides pneumoniae</name>
    <name type="common">Mycoplasma pneumoniae</name>
    <dbReference type="NCBI Taxonomy" id="2104"/>
    <lineage>
        <taxon>Bacteria</taxon>
        <taxon>Bacillati</taxon>
        <taxon>Mycoplasmatota</taxon>
        <taxon>Mycoplasmoidales</taxon>
        <taxon>Mycoplasmoidaceae</taxon>
        <taxon>Mycoplasmoides</taxon>
    </lineage>
</organism>
<evidence type="ECO:0000256" key="1">
    <source>
        <dbReference type="ARBA" id="ARBA00010160"/>
    </source>
</evidence>
<reference evidence="2 3" key="1">
    <citation type="submission" date="2019-01" db="EMBL/GenBank/DDBJ databases">
        <authorList>
            <consortium name="Pathogen Informatics"/>
        </authorList>
    </citation>
    <scope>NUCLEOTIDE SEQUENCE [LARGE SCALE GENOMIC DNA]</scope>
    <source>
        <strain evidence="2 3">NCTC10119</strain>
    </source>
</reference>
<dbReference type="EMBL" id="LR214945">
    <property type="protein sequence ID" value="VEU56801.1"/>
    <property type="molecule type" value="Genomic_DNA"/>
</dbReference>
<sequence length="55" mass="6386">MKKINFNTTLKIDMVGKDEIMKKILQSTTFTNNLSSQTFQDQSIDLLPYLLYSIL</sequence>
<keyword evidence="2" id="KW-0449">Lipoprotein</keyword>
<dbReference type="AlphaFoldDB" id="A0AB38W5M4"/>
<name>A0AB38W5M4_MYCPM</name>